<dbReference type="eggNOG" id="COG3291">
    <property type="taxonomic scope" value="Bacteria"/>
</dbReference>
<accession>H6RUI1</accession>
<evidence type="ECO:0000313" key="3">
    <source>
        <dbReference type="EMBL" id="CCG01946.1"/>
    </source>
</evidence>
<dbReference type="SUPFAM" id="SSF49299">
    <property type="entry name" value="PKD domain"/>
    <property type="match status" value="2"/>
</dbReference>
<dbReference type="SMART" id="SM00089">
    <property type="entry name" value="PKD"/>
    <property type="match status" value="2"/>
</dbReference>
<keyword evidence="4" id="KW-1185">Reference proteome</keyword>
<dbReference type="KEGG" id="bsd:BLASA_0999"/>
<reference evidence="4" key="2">
    <citation type="submission" date="2012-02" db="EMBL/GenBank/DDBJ databases">
        <title>Complete genome sequence of Blastococcus saxobsidens strain DD2.</title>
        <authorList>
            <person name="Genoscope."/>
        </authorList>
    </citation>
    <scope>NUCLEOTIDE SEQUENCE [LARGE SCALE GENOMIC DNA]</scope>
    <source>
        <strain evidence="4">DD2</strain>
    </source>
</reference>
<feature type="domain" description="PKD/Chitinase" evidence="2">
    <location>
        <begin position="195"/>
        <end position="282"/>
    </location>
</feature>
<dbReference type="Pfam" id="PF22352">
    <property type="entry name" value="K319L-like_PKD"/>
    <property type="match status" value="1"/>
</dbReference>
<dbReference type="Pfam" id="PF18911">
    <property type="entry name" value="PKD_4"/>
    <property type="match status" value="1"/>
</dbReference>
<feature type="domain" description="PKD/Chitinase" evidence="2">
    <location>
        <begin position="291"/>
        <end position="377"/>
    </location>
</feature>
<dbReference type="InterPro" id="IPR013783">
    <property type="entry name" value="Ig-like_fold"/>
</dbReference>
<sequence>MTTRVVDGGRSLTFADSLHMGLGIVETENAQSGCQNPCPDAIRLPVPNKRFAHPVGNVTYELEVLGFQEHNGALVGEMLTGENDERSLPLIARLTKTSNVVADAGPDQTVDEAAGVRLDGTRSAVRDLTYLWEQVSGPPVALDDPSSPEPGFDVGWFTEDQQLVFRLTVRDMLEPEISSSDTVRISVRDLNDPPVADAGGPYRVPEGGSTVLAGSATDPDDNVETVTWDFDGDGSHDDGTGLTPTFSAAALDGPSVHQVAVRVCDTFGVCATDTADVEVANVAPTVDLGDDVTVYRNDPVRSVGTFTDPAGALDEPYGYAWTGTGPLQPARGSAEYGASPSTDISYEIEGTYTIDLAVTDDDGGTGRDSQRVTVLNRPPSCADAASSVASLWPPQHEYARVGVVGLSDPEGDALTVTVTSIRQDEPVREPGSGNTGPDATGVGTATAELRAERSGGGDGRVYHVGFVVDDGHGGSCEGTVTVGVPHDSRGAGAVDQGPLHDSTTG</sequence>
<evidence type="ECO:0000259" key="2">
    <source>
        <dbReference type="SMART" id="SM00089"/>
    </source>
</evidence>
<dbReference type="Gene3D" id="2.60.40.10">
    <property type="entry name" value="Immunoglobulins"/>
    <property type="match status" value="3"/>
</dbReference>
<dbReference type="AlphaFoldDB" id="H6RUI1"/>
<organism evidence="3 4">
    <name type="scientific">Blastococcus saxobsidens (strain DD2)</name>
    <dbReference type="NCBI Taxonomy" id="1146883"/>
    <lineage>
        <taxon>Bacteria</taxon>
        <taxon>Bacillati</taxon>
        <taxon>Actinomycetota</taxon>
        <taxon>Actinomycetes</taxon>
        <taxon>Geodermatophilales</taxon>
        <taxon>Geodermatophilaceae</taxon>
        <taxon>Blastococcus</taxon>
    </lineage>
</organism>
<dbReference type="InterPro" id="IPR000601">
    <property type="entry name" value="PKD_dom"/>
</dbReference>
<feature type="region of interest" description="Disordered" evidence="1">
    <location>
        <begin position="484"/>
        <end position="505"/>
    </location>
</feature>
<dbReference type="HOGENOM" id="CLU_539339_0_0_11"/>
<dbReference type="InterPro" id="IPR022409">
    <property type="entry name" value="PKD/Chitinase_dom"/>
</dbReference>
<protein>
    <submittedName>
        <fullName evidence="3">Putative exported chitinase</fullName>
    </submittedName>
</protein>
<dbReference type="Proteomes" id="UP000007517">
    <property type="component" value="Chromosome"/>
</dbReference>
<dbReference type="InterPro" id="IPR035986">
    <property type="entry name" value="PKD_dom_sf"/>
</dbReference>
<reference evidence="3 4" key="1">
    <citation type="journal article" date="2012" name="J. Bacteriol.">
        <title>Genome Sequence of Blastococcus saxobsidens DD2, a Stone-Inhabiting Bacterium.</title>
        <authorList>
            <person name="Chouaia B."/>
            <person name="Crotti E."/>
            <person name="Brusetti L."/>
            <person name="Daffonchio D."/>
            <person name="Essoussi I."/>
            <person name="Nouioui I."/>
            <person name="Sbissi I."/>
            <person name="Ghodhbane-Gtari F."/>
            <person name="Gtari M."/>
            <person name="Vacherie B."/>
            <person name="Barbe V."/>
            <person name="Medigue C."/>
            <person name="Gury J."/>
            <person name="Pujic P."/>
            <person name="Normand P."/>
        </authorList>
    </citation>
    <scope>NUCLEOTIDE SEQUENCE [LARGE SCALE GENOMIC DNA]</scope>
    <source>
        <strain evidence="3 4">DD2</strain>
    </source>
</reference>
<evidence type="ECO:0000313" key="4">
    <source>
        <dbReference type="Proteomes" id="UP000007517"/>
    </source>
</evidence>
<evidence type="ECO:0000256" key="1">
    <source>
        <dbReference type="SAM" id="MobiDB-lite"/>
    </source>
</evidence>
<dbReference type="CDD" id="cd00146">
    <property type="entry name" value="PKD"/>
    <property type="match status" value="1"/>
</dbReference>
<dbReference type="GO" id="GO:0005975">
    <property type="term" value="P:carbohydrate metabolic process"/>
    <property type="evidence" value="ECO:0007669"/>
    <property type="project" value="UniProtKB-ARBA"/>
</dbReference>
<name>H6RUI1_BLASD</name>
<gene>
    <name evidence="3" type="ordered locus">BLASA_0999</name>
</gene>
<dbReference type="STRING" id="1146883.BLASA_0999"/>
<dbReference type="EMBL" id="FO117623">
    <property type="protein sequence ID" value="CCG01946.1"/>
    <property type="molecule type" value="Genomic_DNA"/>
</dbReference>
<proteinExistence type="predicted"/>